<sequence>MDIEQVFDEKKEFAVLTVFMNSAQRHLHEELMLIIDELKGKRSLEMLKYMDPETRNIHFYGYAGFSSQTEEHAARVKVYKQFQWLLVDAYEAYERFLIGAYAAAGDLNDALWPLKDYGQSTANELKKLDFETRFEKAKN</sequence>
<evidence type="ECO:0000313" key="1">
    <source>
        <dbReference type="EMBL" id="TRX76600.1"/>
    </source>
</evidence>
<dbReference type="AlphaFoldDB" id="A0A553H4C1"/>
<organism evidence="1 2">
    <name type="scientific">Pseudomonas mangiferae</name>
    <dbReference type="NCBI Taxonomy" id="2593654"/>
    <lineage>
        <taxon>Bacteria</taxon>
        <taxon>Pseudomonadati</taxon>
        <taxon>Pseudomonadota</taxon>
        <taxon>Gammaproteobacteria</taxon>
        <taxon>Pseudomonadales</taxon>
        <taxon>Pseudomonadaceae</taxon>
        <taxon>Pseudomonas</taxon>
    </lineage>
</organism>
<protein>
    <submittedName>
        <fullName evidence="1">Uncharacterized protein</fullName>
    </submittedName>
</protein>
<accession>A0A553H4C1</accession>
<comment type="caution">
    <text evidence="1">The sequence shown here is derived from an EMBL/GenBank/DDBJ whole genome shotgun (WGS) entry which is preliminary data.</text>
</comment>
<gene>
    <name evidence="1" type="ORF">FM069_00835</name>
</gene>
<dbReference type="OrthoDB" id="9182288at2"/>
<keyword evidence="2" id="KW-1185">Reference proteome</keyword>
<dbReference type="RefSeq" id="WP_143486231.1">
    <property type="nucleotide sequence ID" value="NZ_VJOY01000001.1"/>
</dbReference>
<evidence type="ECO:0000313" key="2">
    <source>
        <dbReference type="Proteomes" id="UP000315235"/>
    </source>
</evidence>
<name>A0A553H4C1_9PSED</name>
<proteinExistence type="predicted"/>
<dbReference type="Proteomes" id="UP000315235">
    <property type="component" value="Unassembled WGS sequence"/>
</dbReference>
<dbReference type="EMBL" id="VJOY01000001">
    <property type="protein sequence ID" value="TRX76600.1"/>
    <property type="molecule type" value="Genomic_DNA"/>
</dbReference>
<reference evidence="1 2" key="1">
    <citation type="submission" date="2019-07" db="EMBL/GenBank/DDBJ databases">
        <title>Pseudomonas mangiferae sp. nov., isolated from bark of mango tree in Thailand.</title>
        <authorList>
            <person name="Srisuk N."/>
            <person name="Anurat P."/>
        </authorList>
    </citation>
    <scope>NUCLEOTIDE SEQUENCE [LARGE SCALE GENOMIC DNA]</scope>
    <source>
        <strain evidence="1 2">DMKU_BBB3-04</strain>
    </source>
</reference>